<organism evidence="1 2">
    <name type="scientific">Streptoalloteichus tenebrarius (strain ATCC 17920 / DSM 40477 / JCM 4838 / CBS 697.72 / NBRC 16177 / NCIMB 11028 / NRRL B-12390 / A12253. 1 / ISP 5477)</name>
    <name type="common">Streptomyces tenebrarius</name>
    <dbReference type="NCBI Taxonomy" id="1933"/>
    <lineage>
        <taxon>Bacteria</taxon>
        <taxon>Bacillati</taxon>
        <taxon>Actinomycetota</taxon>
        <taxon>Actinomycetes</taxon>
        <taxon>Pseudonocardiales</taxon>
        <taxon>Pseudonocardiaceae</taxon>
        <taxon>Streptoalloteichus</taxon>
    </lineage>
</organism>
<dbReference type="EMBL" id="JAMTCP010000006">
    <property type="protein sequence ID" value="MCP2257937.1"/>
    <property type="molecule type" value="Genomic_DNA"/>
</dbReference>
<accession>A0ABT1HQZ3</accession>
<dbReference type="InterPro" id="IPR032710">
    <property type="entry name" value="NTF2-like_dom_sf"/>
</dbReference>
<keyword evidence="2" id="KW-1185">Reference proteome</keyword>
<gene>
    <name evidence="1" type="ORF">LX15_001624</name>
</gene>
<proteinExistence type="predicted"/>
<dbReference type="SUPFAM" id="SSF54427">
    <property type="entry name" value="NTF2-like"/>
    <property type="match status" value="1"/>
</dbReference>
<evidence type="ECO:0008006" key="3">
    <source>
        <dbReference type="Google" id="ProtNLM"/>
    </source>
</evidence>
<reference evidence="1 2" key="1">
    <citation type="submission" date="2022-06" db="EMBL/GenBank/DDBJ databases">
        <title>Genomic Encyclopedia of Archaeal and Bacterial Type Strains, Phase II (KMG-II): from individual species to whole genera.</title>
        <authorList>
            <person name="Goeker M."/>
        </authorList>
    </citation>
    <scope>NUCLEOTIDE SEQUENCE [LARGE SCALE GENOMIC DNA]</scope>
    <source>
        <strain evidence="1 2">DSM 40477</strain>
    </source>
</reference>
<evidence type="ECO:0000313" key="2">
    <source>
        <dbReference type="Proteomes" id="UP001205311"/>
    </source>
</evidence>
<dbReference type="Proteomes" id="UP001205311">
    <property type="component" value="Unassembled WGS sequence"/>
</dbReference>
<sequence>MSQTIQGMSPREFVAALLRDVVLGGVEDVEQAVSTYFAPGYEQYVDGNTLDHTEFARHVHAVREILDRGEVEVREALFDGTTLADIHTVRARKTDGSHVELEVHMFAEIDHDGRVRRVRELTRLVTGDQADHSLGHVR</sequence>
<dbReference type="Gene3D" id="3.10.450.50">
    <property type="match status" value="1"/>
</dbReference>
<comment type="caution">
    <text evidence="1">The sequence shown here is derived from an EMBL/GenBank/DDBJ whole genome shotgun (WGS) entry which is preliminary data.</text>
</comment>
<name>A0ABT1HQZ3_STRSD</name>
<protein>
    <recommendedName>
        <fullName evidence="3">SnoaL-like domain-containing protein</fullName>
    </recommendedName>
</protein>
<evidence type="ECO:0000313" key="1">
    <source>
        <dbReference type="EMBL" id="MCP2257937.1"/>
    </source>
</evidence>
<dbReference type="RefSeq" id="WP_253668882.1">
    <property type="nucleotide sequence ID" value="NZ_JAMTCP010000006.1"/>
</dbReference>